<evidence type="ECO:0000259" key="1">
    <source>
        <dbReference type="Pfam" id="PF19955"/>
    </source>
</evidence>
<dbReference type="Proteomes" id="UP001494588">
    <property type="component" value="Unassembled WGS sequence"/>
</dbReference>
<protein>
    <submittedName>
        <fullName evidence="2">Effector-associated domain EAD1-containing protein</fullName>
    </submittedName>
</protein>
<sequence>MATINPPSDKETDVLIVCALKDEYDAVKSVEAGLTDDGWLERSSVGGWLASFASFHAPNGITLRVCVTFGAQMGREHNQALAAVFANELRPKLIGMTGICAGRRGKVNLGDVIFADRVWSYDSGKVTVDVAGATTFQADPIFYSPPDVWVQRLRALTPTGGEWQKMRPQLPLEWQEEWALRVLAERRDPRDDTEFGKCCPDWGDVIIRLGKKELVESPLALSDSGRALVDEILLSKPIQTAAPAEYALAIGPIATGAAVQEDPGIFDKLSGSVRKVLGLDMEASAIGALAKSLSVPFIVAKGVSDCGDPLKDDRYRHFAARASAECFLDFVKGAGDLLAAPSNLARDTSPIPPSGEAPASIEIVRELASFYPDRESARALWERAGGAAYEVENLANPRDMWQRLWLNACRGARVSAAALLDTTLEDFPNNRVFKAARATQI</sequence>
<name>A0ABU9QRE8_9BURK</name>
<dbReference type="Pfam" id="PF19955">
    <property type="entry name" value="EAD1"/>
    <property type="match status" value="1"/>
</dbReference>
<dbReference type="Gene3D" id="3.40.50.1580">
    <property type="entry name" value="Nucleoside phosphorylase domain"/>
    <property type="match status" value="1"/>
</dbReference>
<dbReference type="InterPro" id="IPR035994">
    <property type="entry name" value="Nucleoside_phosphorylase_sf"/>
</dbReference>
<evidence type="ECO:0000313" key="3">
    <source>
        <dbReference type="Proteomes" id="UP001494588"/>
    </source>
</evidence>
<accession>A0ABU9QRE8</accession>
<keyword evidence="3" id="KW-1185">Reference proteome</keyword>
<reference evidence="2 3" key="1">
    <citation type="submission" date="2024-01" db="EMBL/GenBank/DDBJ databases">
        <title>The diversity of rhizobia nodulating Mimosa spp. in eleven states of Brazil covering several biomes is determined by host plant, location, and edaphic factors.</title>
        <authorList>
            <person name="Rouws L."/>
            <person name="Barauna A."/>
            <person name="Beukes C."/>
            <person name="De Faria S.M."/>
            <person name="Gross E."/>
            <person name="Dos Reis Junior F.B."/>
            <person name="Simon M."/>
            <person name="Maluk M."/>
            <person name="Odee D.W."/>
            <person name="Kenicer G."/>
            <person name="Young J.P.W."/>
            <person name="Reis V.M."/>
            <person name="Zilli J."/>
            <person name="James E.K."/>
        </authorList>
    </citation>
    <scope>NUCLEOTIDE SEQUENCE [LARGE SCALE GENOMIC DNA]</scope>
    <source>
        <strain evidence="2 3">JPY77</strain>
    </source>
</reference>
<feature type="domain" description="Effector-associated" evidence="1">
    <location>
        <begin position="362"/>
        <end position="437"/>
    </location>
</feature>
<dbReference type="RefSeq" id="WP_201661972.1">
    <property type="nucleotide sequence ID" value="NZ_CAJHCS010000055.1"/>
</dbReference>
<dbReference type="EMBL" id="JAZHGC010000069">
    <property type="protein sequence ID" value="MEM5292078.1"/>
    <property type="molecule type" value="Genomic_DNA"/>
</dbReference>
<gene>
    <name evidence="2" type="ORF">V4C55_40950</name>
</gene>
<proteinExistence type="predicted"/>
<comment type="caution">
    <text evidence="2">The sequence shown here is derived from an EMBL/GenBank/DDBJ whole genome shotgun (WGS) entry which is preliminary data.</text>
</comment>
<dbReference type="SUPFAM" id="SSF53167">
    <property type="entry name" value="Purine and uridine phosphorylases"/>
    <property type="match status" value="1"/>
</dbReference>
<dbReference type="InterPro" id="IPR045430">
    <property type="entry name" value="EAD1"/>
</dbReference>
<dbReference type="PANTHER" id="PTHR46832:SF1">
    <property type="entry name" value="5'-METHYLTHIOADENOSINE_S-ADENOSYLHOMOCYSTEINE NUCLEOSIDASE"/>
    <property type="match status" value="1"/>
</dbReference>
<evidence type="ECO:0000313" key="2">
    <source>
        <dbReference type="EMBL" id="MEM5292078.1"/>
    </source>
</evidence>
<dbReference type="PANTHER" id="PTHR46832">
    <property type="entry name" value="5'-METHYLTHIOADENOSINE/S-ADENOSYLHOMOCYSTEINE NUCLEOSIDASE"/>
    <property type="match status" value="1"/>
</dbReference>
<organism evidence="2 3">
    <name type="scientific">Paraburkholderia sabiae</name>
    <dbReference type="NCBI Taxonomy" id="273251"/>
    <lineage>
        <taxon>Bacteria</taxon>
        <taxon>Pseudomonadati</taxon>
        <taxon>Pseudomonadota</taxon>
        <taxon>Betaproteobacteria</taxon>
        <taxon>Burkholderiales</taxon>
        <taxon>Burkholderiaceae</taxon>
        <taxon>Paraburkholderia</taxon>
    </lineage>
</organism>